<protein>
    <submittedName>
        <fullName evidence="1">Uncharacterized protein</fullName>
    </submittedName>
</protein>
<dbReference type="AlphaFoldDB" id="A0A5B7K5T6"/>
<accession>A0A5B7K5T6</accession>
<keyword evidence="2" id="KW-1185">Reference proteome</keyword>
<comment type="caution">
    <text evidence="1">The sequence shown here is derived from an EMBL/GenBank/DDBJ whole genome shotgun (WGS) entry which is preliminary data.</text>
</comment>
<evidence type="ECO:0000313" key="1">
    <source>
        <dbReference type="EMBL" id="MPD01937.1"/>
    </source>
</evidence>
<organism evidence="1 2">
    <name type="scientific">Portunus trituberculatus</name>
    <name type="common">Swimming crab</name>
    <name type="synonym">Neptunus trituberculatus</name>
    <dbReference type="NCBI Taxonomy" id="210409"/>
    <lineage>
        <taxon>Eukaryota</taxon>
        <taxon>Metazoa</taxon>
        <taxon>Ecdysozoa</taxon>
        <taxon>Arthropoda</taxon>
        <taxon>Crustacea</taxon>
        <taxon>Multicrustacea</taxon>
        <taxon>Malacostraca</taxon>
        <taxon>Eumalacostraca</taxon>
        <taxon>Eucarida</taxon>
        <taxon>Decapoda</taxon>
        <taxon>Pleocyemata</taxon>
        <taxon>Brachyura</taxon>
        <taxon>Eubrachyura</taxon>
        <taxon>Portunoidea</taxon>
        <taxon>Portunidae</taxon>
        <taxon>Portuninae</taxon>
        <taxon>Portunus</taxon>
    </lineage>
</organism>
<name>A0A5B7K5T6_PORTR</name>
<reference evidence="1 2" key="1">
    <citation type="submission" date="2019-05" db="EMBL/GenBank/DDBJ databases">
        <title>Another draft genome of Portunus trituberculatus and its Hox gene families provides insights of decapod evolution.</title>
        <authorList>
            <person name="Jeong J.-H."/>
            <person name="Song I."/>
            <person name="Kim S."/>
            <person name="Choi T."/>
            <person name="Kim D."/>
            <person name="Ryu S."/>
            <person name="Kim W."/>
        </authorList>
    </citation>
    <scope>NUCLEOTIDE SEQUENCE [LARGE SCALE GENOMIC DNA]</scope>
    <source>
        <tissue evidence="1">Muscle</tissue>
    </source>
</reference>
<sequence length="18" mass="2039">MLPASYRASIKMTKTLKV</sequence>
<dbReference type="Proteomes" id="UP000324222">
    <property type="component" value="Unassembled WGS sequence"/>
</dbReference>
<gene>
    <name evidence="1" type="ORF">E2C01_097487</name>
</gene>
<evidence type="ECO:0000313" key="2">
    <source>
        <dbReference type="Proteomes" id="UP000324222"/>
    </source>
</evidence>
<dbReference type="EMBL" id="VSRR010129244">
    <property type="protein sequence ID" value="MPD01937.1"/>
    <property type="molecule type" value="Genomic_DNA"/>
</dbReference>
<proteinExistence type="predicted"/>